<accession>Q5PT10</accession>
<evidence type="ECO:0000256" key="4">
    <source>
        <dbReference type="HAMAP-Rule" id="MF_01302"/>
    </source>
</evidence>
<dbReference type="GO" id="GO:0003735">
    <property type="term" value="F:structural constituent of ribosome"/>
    <property type="evidence" value="ECO:0007669"/>
    <property type="project" value="InterPro"/>
</dbReference>
<dbReference type="SUPFAM" id="SSF56047">
    <property type="entry name" value="Ribosomal protein S8"/>
    <property type="match status" value="1"/>
</dbReference>
<keyword evidence="5" id="KW-0150">Chloroplast</keyword>
<comment type="similarity">
    <text evidence="1 4">Belongs to the universal ribosomal protein uS8 family.</text>
</comment>
<dbReference type="Gene3D" id="3.30.1490.10">
    <property type="match status" value="1"/>
</dbReference>
<dbReference type="EMBL" id="AY826371">
    <property type="protein sequence ID" value="AAV84968.1"/>
    <property type="molecule type" value="Genomic_DNA"/>
</dbReference>
<evidence type="ECO:0000256" key="3">
    <source>
        <dbReference type="ARBA" id="ARBA00023274"/>
    </source>
</evidence>
<geneLocation type="chloroplast" evidence="5"/>
<keyword evidence="2 4" id="KW-0689">Ribosomal protein</keyword>
<dbReference type="GO" id="GO:0009507">
    <property type="term" value="C:chloroplast"/>
    <property type="evidence" value="ECO:0007669"/>
    <property type="project" value="UniProtKB-SubCell"/>
</dbReference>
<keyword evidence="3 4" id="KW-0687">Ribonucleoprotein</keyword>
<comment type="subcellular location">
    <subcellularLocation>
        <location evidence="4">Plastid</location>
        <location evidence="4">Chloroplast</location>
    </subcellularLocation>
</comment>
<sequence>MNDSLSDLFTRIRNAHLVGHLTVPVPSTNKNISILDILVRHGFIQHFAPIQNRQFLVTLKPNIRELQRLSRPGCRLYVSAHNIPQIRVGILFLSTSKGIVSDREARYLKLGGEILGYIS</sequence>
<comment type="subunit">
    <text evidence="4">Part of the 30S ribosomal subunit.</text>
</comment>
<dbReference type="GO" id="GO:1990904">
    <property type="term" value="C:ribonucleoprotein complex"/>
    <property type="evidence" value="ECO:0007669"/>
    <property type="project" value="UniProtKB-KW"/>
</dbReference>
<gene>
    <name evidence="4 5" type="primary">rps8</name>
</gene>
<dbReference type="PANTHER" id="PTHR11758">
    <property type="entry name" value="40S RIBOSOMAL PROTEIN S15A"/>
    <property type="match status" value="1"/>
</dbReference>
<keyword evidence="5" id="KW-0934">Plastid</keyword>
<evidence type="ECO:0000313" key="5">
    <source>
        <dbReference type="EMBL" id="AAV84968.1"/>
    </source>
</evidence>
<dbReference type="Gene3D" id="3.30.1370.30">
    <property type="match status" value="1"/>
</dbReference>
<dbReference type="GO" id="GO:0006412">
    <property type="term" value="P:translation"/>
    <property type="evidence" value="ECO:0007669"/>
    <property type="project" value="UniProtKB-UniRule"/>
</dbReference>
<evidence type="ECO:0000256" key="1">
    <source>
        <dbReference type="ARBA" id="ARBA00006471"/>
    </source>
</evidence>
<dbReference type="InterPro" id="IPR035987">
    <property type="entry name" value="Ribosomal_uS8_sf"/>
</dbReference>
<reference evidence="5" key="1">
    <citation type="journal article" date="2005" name="Mol. Phylogenet. Evol.">
        <title>Evolution and phylogeography of Halimeda section Halimeda (Bryopsidales, Chlorophyta).</title>
        <authorList>
            <person name="Verbruggen H."/>
            <person name="Clerck O.D."/>
            <person name="Schils T."/>
            <person name="Kooistra W.H."/>
            <person name="Coppejans E."/>
        </authorList>
    </citation>
    <scope>NUCLEOTIDE SEQUENCE</scope>
</reference>
<comment type="function">
    <text evidence="4">One of the primary rRNA binding proteins, it binds directly to 16S rRNA central domain where it helps coordinate assembly of the platform of the 30S subunit.</text>
</comment>
<dbReference type="FunFam" id="3.30.1490.10:FF:000001">
    <property type="entry name" value="30S ribosomal protein S8"/>
    <property type="match status" value="1"/>
</dbReference>
<protein>
    <recommendedName>
        <fullName evidence="4">Small ribosomal subunit protein uS8c</fullName>
    </recommendedName>
</protein>
<evidence type="ECO:0000256" key="2">
    <source>
        <dbReference type="ARBA" id="ARBA00022980"/>
    </source>
</evidence>
<proteinExistence type="inferred from homology"/>
<dbReference type="AlphaFoldDB" id="Q5PT10"/>
<keyword evidence="4" id="KW-0694">RNA-binding</keyword>
<organism evidence="5">
    <name type="scientific">Halimeda cuneata</name>
    <dbReference type="NCBI Taxonomy" id="170410"/>
    <lineage>
        <taxon>Eukaryota</taxon>
        <taxon>Viridiplantae</taxon>
        <taxon>Chlorophyta</taxon>
        <taxon>core chlorophytes</taxon>
        <taxon>Ulvophyceae</taxon>
        <taxon>TCBD clade</taxon>
        <taxon>Bryopsidales</taxon>
        <taxon>Halimedineae</taxon>
        <taxon>Halimedaceae</taxon>
        <taxon>Halimedeae</taxon>
        <taxon>Halimeda</taxon>
    </lineage>
</organism>
<name>Q5PT10_9CHLO</name>
<dbReference type="Pfam" id="PF00410">
    <property type="entry name" value="Ribosomal_S8"/>
    <property type="match status" value="1"/>
</dbReference>
<dbReference type="GO" id="GO:0019843">
    <property type="term" value="F:rRNA binding"/>
    <property type="evidence" value="ECO:0007669"/>
    <property type="project" value="UniProtKB-UniRule"/>
</dbReference>
<keyword evidence="4" id="KW-0699">rRNA-binding</keyword>
<dbReference type="InterPro" id="IPR000630">
    <property type="entry name" value="Ribosomal_uS8"/>
</dbReference>
<dbReference type="HAMAP" id="MF_01302_B">
    <property type="entry name" value="Ribosomal_uS8_B"/>
    <property type="match status" value="1"/>
</dbReference>
<dbReference type="GO" id="GO:0005840">
    <property type="term" value="C:ribosome"/>
    <property type="evidence" value="ECO:0007669"/>
    <property type="project" value="UniProtKB-KW"/>
</dbReference>